<dbReference type="HOGENOM" id="CLU_491275_0_0_1"/>
<dbReference type="GO" id="GO:0004672">
    <property type="term" value="F:protein kinase activity"/>
    <property type="evidence" value="ECO:0000318"/>
    <property type="project" value="GO_Central"/>
</dbReference>
<dbReference type="Gene3D" id="3.90.70.10">
    <property type="entry name" value="Cysteine proteinases"/>
    <property type="match status" value="1"/>
</dbReference>
<accession>D8R927</accession>
<organism evidence="2">
    <name type="scientific">Selaginella moellendorffii</name>
    <name type="common">Spikemoss</name>
    <dbReference type="NCBI Taxonomy" id="88036"/>
    <lineage>
        <taxon>Eukaryota</taxon>
        <taxon>Viridiplantae</taxon>
        <taxon>Streptophyta</taxon>
        <taxon>Embryophyta</taxon>
        <taxon>Tracheophyta</taxon>
        <taxon>Lycopodiopsida</taxon>
        <taxon>Selaginellales</taxon>
        <taxon>Selaginellaceae</taxon>
        <taxon>Selaginella</taxon>
    </lineage>
</organism>
<proteinExistence type="predicted"/>
<dbReference type="InParanoid" id="D8R927"/>
<gene>
    <name evidence="1" type="ORF">SELMODRAFT_440174</name>
</gene>
<dbReference type="EMBL" id="GL377574">
    <property type="protein sequence ID" value="EFJ31078.1"/>
    <property type="molecule type" value="Genomic_DNA"/>
</dbReference>
<dbReference type="InterPro" id="IPR038765">
    <property type="entry name" value="Papain-like_cys_pep_sf"/>
</dbReference>
<dbReference type="KEGG" id="smo:SELMODRAFT_440174"/>
<keyword evidence="2" id="KW-1185">Reference proteome</keyword>
<reference evidence="1 2" key="1">
    <citation type="journal article" date="2011" name="Science">
        <title>The Selaginella genome identifies genetic changes associated with the evolution of vascular plants.</title>
        <authorList>
            <person name="Banks J.A."/>
            <person name="Nishiyama T."/>
            <person name="Hasebe M."/>
            <person name="Bowman J.L."/>
            <person name="Gribskov M."/>
            <person name="dePamphilis C."/>
            <person name="Albert V.A."/>
            <person name="Aono N."/>
            <person name="Aoyama T."/>
            <person name="Ambrose B.A."/>
            <person name="Ashton N.W."/>
            <person name="Axtell M.J."/>
            <person name="Barker E."/>
            <person name="Barker M.S."/>
            <person name="Bennetzen J.L."/>
            <person name="Bonawitz N.D."/>
            <person name="Chapple C."/>
            <person name="Cheng C."/>
            <person name="Correa L.G."/>
            <person name="Dacre M."/>
            <person name="DeBarry J."/>
            <person name="Dreyer I."/>
            <person name="Elias M."/>
            <person name="Engstrom E.M."/>
            <person name="Estelle M."/>
            <person name="Feng L."/>
            <person name="Finet C."/>
            <person name="Floyd S.K."/>
            <person name="Frommer W.B."/>
            <person name="Fujita T."/>
            <person name="Gramzow L."/>
            <person name="Gutensohn M."/>
            <person name="Harholt J."/>
            <person name="Hattori M."/>
            <person name="Heyl A."/>
            <person name="Hirai T."/>
            <person name="Hiwatashi Y."/>
            <person name="Ishikawa M."/>
            <person name="Iwata M."/>
            <person name="Karol K.G."/>
            <person name="Koehler B."/>
            <person name="Kolukisaoglu U."/>
            <person name="Kubo M."/>
            <person name="Kurata T."/>
            <person name="Lalonde S."/>
            <person name="Li K."/>
            <person name="Li Y."/>
            <person name="Litt A."/>
            <person name="Lyons E."/>
            <person name="Manning G."/>
            <person name="Maruyama T."/>
            <person name="Michael T.P."/>
            <person name="Mikami K."/>
            <person name="Miyazaki S."/>
            <person name="Morinaga S."/>
            <person name="Murata T."/>
            <person name="Mueller-Roeber B."/>
            <person name="Nelson D.R."/>
            <person name="Obara M."/>
            <person name="Oguri Y."/>
            <person name="Olmstead R.G."/>
            <person name="Onodera N."/>
            <person name="Petersen B.L."/>
            <person name="Pils B."/>
            <person name="Prigge M."/>
            <person name="Rensing S.A."/>
            <person name="Riano-Pachon D.M."/>
            <person name="Roberts A.W."/>
            <person name="Sato Y."/>
            <person name="Scheller H.V."/>
            <person name="Schulz B."/>
            <person name="Schulz C."/>
            <person name="Shakirov E.V."/>
            <person name="Shibagaki N."/>
            <person name="Shinohara N."/>
            <person name="Shippen D.E."/>
            <person name="Soerensen I."/>
            <person name="Sotooka R."/>
            <person name="Sugimoto N."/>
            <person name="Sugita M."/>
            <person name="Sumikawa N."/>
            <person name="Tanurdzic M."/>
            <person name="Theissen G."/>
            <person name="Ulvskov P."/>
            <person name="Wakazuki S."/>
            <person name="Weng J.K."/>
            <person name="Willats W.W."/>
            <person name="Wipf D."/>
            <person name="Wolf P.G."/>
            <person name="Yang L."/>
            <person name="Zimmer A.D."/>
            <person name="Zhu Q."/>
            <person name="Mitros T."/>
            <person name="Hellsten U."/>
            <person name="Loque D."/>
            <person name="Otillar R."/>
            <person name="Salamov A."/>
            <person name="Schmutz J."/>
            <person name="Shapiro H."/>
            <person name="Lindquist E."/>
            <person name="Lucas S."/>
            <person name="Rokhsar D."/>
            <person name="Grigoriev I.V."/>
        </authorList>
    </citation>
    <scope>NUCLEOTIDE SEQUENCE [LARGE SCALE GENOMIC DNA]</scope>
</reference>
<evidence type="ECO:0008006" key="3">
    <source>
        <dbReference type="Google" id="ProtNLM"/>
    </source>
</evidence>
<sequence length="605" mass="68829">MLLRWMLSRNLSSLGSFSPLPSLCRLSPLLGSLSAALKRTTLPIYRPVPKATEILKPGEGFDDVVRNFISRDVGYAQAVSRFVSRAARPHEEEAAALDEHESACLDAILSRWHPSDPDETLFLVLALCYIARLSDAQRSACAATLGWDGARTQMDCMVDFARRVLLSRTGLTSLASLDASKQDGEVTEHLERLWSEFCKDRNIEVSSTEVARNIIDMDLLPAEPYRKPCNGEFRWRCKGEAEEKWSIKMSPLSTTFTGEVPKLLDLVSKVVMCDFFSFVPVENLLAGHRVRLPHPYVEVDSVESAPLRVKELVLLLEGIHNNKLLRSLALERPPLSVLPHYHAISTCTQHARIWLGRYDLRIYYDHNLTYGRLGTQDSSTQEEEEVLANGFCKERTPSFMEKAVRDCTVEAMWLVPDEKGWLMNMRPVDYDFAKPPDTVMWRAYRQYVGHPVVVPEDLQIQFLLLPTIDYEYTRFLGRETKSKHSRDHLFPPAIEEFSTEDLIRDDIPVPPVDIPLYAVSVSRQRLCSLGLRTHPNFLRITMRKYCSDGVWILPLHKLIEDVEADVNIQKLIEAYNSKKNTGFVGLKNQGATCYMNSLSHALRCT</sequence>
<dbReference type="STRING" id="88036.D8R927"/>
<protein>
    <recommendedName>
        <fullName evidence="3">USP domain-containing protein</fullName>
    </recommendedName>
</protein>
<dbReference type="Gramene" id="EFJ31078">
    <property type="protein sequence ID" value="EFJ31078"/>
    <property type="gene ID" value="SELMODRAFT_440174"/>
</dbReference>
<evidence type="ECO:0000313" key="1">
    <source>
        <dbReference type="EMBL" id="EFJ31078.1"/>
    </source>
</evidence>
<dbReference type="Proteomes" id="UP000001514">
    <property type="component" value="Unassembled WGS sequence"/>
</dbReference>
<dbReference type="AlphaFoldDB" id="D8R927"/>
<dbReference type="SUPFAM" id="SSF54001">
    <property type="entry name" value="Cysteine proteinases"/>
    <property type="match status" value="1"/>
</dbReference>
<name>D8R927_SELML</name>
<evidence type="ECO:0000313" key="2">
    <source>
        <dbReference type="Proteomes" id="UP000001514"/>
    </source>
</evidence>